<evidence type="ECO:0000256" key="5">
    <source>
        <dbReference type="ARBA" id="ARBA00022692"/>
    </source>
</evidence>
<keyword evidence="11" id="KW-1185">Reference proteome</keyword>
<feature type="transmembrane region" description="Helical" evidence="8">
    <location>
        <begin position="229"/>
        <end position="248"/>
    </location>
</feature>
<keyword evidence="7 8" id="KW-0472">Membrane</keyword>
<dbReference type="Pfam" id="PF00528">
    <property type="entry name" value="BPD_transp_1"/>
    <property type="match status" value="1"/>
</dbReference>
<comment type="similarity">
    <text evidence="8">Belongs to the binding-protein-dependent transport system permease family.</text>
</comment>
<evidence type="ECO:0000256" key="1">
    <source>
        <dbReference type="ARBA" id="ARBA00004429"/>
    </source>
</evidence>
<evidence type="ECO:0000256" key="2">
    <source>
        <dbReference type="ARBA" id="ARBA00022448"/>
    </source>
</evidence>
<keyword evidence="3" id="KW-1003">Cell membrane</keyword>
<evidence type="ECO:0000256" key="8">
    <source>
        <dbReference type="RuleBase" id="RU363032"/>
    </source>
</evidence>
<evidence type="ECO:0000256" key="3">
    <source>
        <dbReference type="ARBA" id="ARBA00022475"/>
    </source>
</evidence>
<evidence type="ECO:0000313" key="10">
    <source>
        <dbReference type="EMBL" id="GAA0861613.1"/>
    </source>
</evidence>
<evidence type="ECO:0000256" key="6">
    <source>
        <dbReference type="ARBA" id="ARBA00022989"/>
    </source>
</evidence>
<feature type="transmembrane region" description="Helical" evidence="8">
    <location>
        <begin position="59"/>
        <end position="86"/>
    </location>
</feature>
<keyword evidence="6 8" id="KW-1133">Transmembrane helix</keyword>
<accession>A0ABP3X7G4</accession>
<sequence length="267" mass="29788">MNKNLRRLITNIILLSLILPLSILFIWAITSSWVFPEIIPVNFSIRGFEYILSFENIKILLNSLLISLAVVVLTIIISIPAAKAIALYEFRGKKLVELLILSPIIIPMIAVAMGIQLTFIRLGMANTVFGVIIINILPCLPYGITIITDVYKIIGNKYEIQASMLGANKVDILRYVTFPLILPGIIGASSMCFIISFSQYFLTLIIGGGSVITYPLVMFPYIQSGDRTLSSLYSIVFIIISLVIVVLMEKSLESYYLKDKEKKNVIS</sequence>
<comment type="caution">
    <text evidence="10">The sequence shown here is derived from an EMBL/GenBank/DDBJ whole genome shotgun (WGS) entry which is preliminary data.</text>
</comment>
<dbReference type="Gene3D" id="1.10.3720.10">
    <property type="entry name" value="MetI-like"/>
    <property type="match status" value="1"/>
</dbReference>
<feature type="transmembrane region" description="Helical" evidence="8">
    <location>
        <begin position="202"/>
        <end position="222"/>
    </location>
</feature>
<protein>
    <submittedName>
        <fullName evidence="10">ABC transporter permease subunit</fullName>
    </submittedName>
</protein>
<dbReference type="RefSeq" id="WP_346041523.1">
    <property type="nucleotide sequence ID" value="NZ_BAAACP010000002.1"/>
</dbReference>
<keyword evidence="5 8" id="KW-0812">Transmembrane</keyword>
<keyword evidence="4" id="KW-0997">Cell inner membrane</keyword>
<evidence type="ECO:0000256" key="4">
    <source>
        <dbReference type="ARBA" id="ARBA00022519"/>
    </source>
</evidence>
<evidence type="ECO:0000313" key="11">
    <source>
        <dbReference type="Proteomes" id="UP001400965"/>
    </source>
</evidence>
<keyword evidence="2 8" id="KW-0813">Transport</keyword>
<dbReference type="PANTHER" id="PTHR43357:SF4">
    <property type="entry name" value="INNER MEMBRANE ABC TRANSPORTER PERMEASE PROTEIN YDCV"/>
    <property type="match status" value="1"/>
</dbReference>
<dbReference type="PANTHER" id="PTHR43357">
    <property type="entry name" value="INNER MEMBRANE ABC TRANSPORTER PERMEASE PROTEIN YDCV"/>
    <property type="match status" value="1"/>
</dbReference>
<dbReference type="Proteomes" id="UP001400965">
    <property type="component" value="Unassembled WGS sequence"/>
</dbReference>
<comment type="subcellular location">
    <subcellularLocation>
        <location evidence="1">Cell inner membrane</location>
        <topology evidence="1">Multi-pass membrane protein</topology>
    </subcellularLocation>
    <subcellularLocation>
        <location evidence="8">Cell membrane</location>
        <topology evidence="8">Multi-pass membrane protein</topology>
    </subcellularLocation>
</comment>
<proteinExistence type="inferred from homology"/>
<dbReference type="InterPro" id="IPR000515">
    <property type="entry name" value="MetI-like"/>
</dbReference>
<feature type="transmembrane region" description="Helical" evidence="8">
    <location>
        <begin position="172"/>
        <end position="196"/>
    </location>
</feature>
<dbReference type="PROSITE" id="PS50928">
    <property type="entry name" value="ABC_TM1"/>
    <property type="match status" value="1"/>
</dbReference>
<feature type="transmembrane region" description="Helical" evidence="8">
    <location>
        <begin position="98"/>
        <end position="122"/>
    </location>
</feature>
<feature type="transmembrane region" description="Helical" evidence="8">
    <location>
        <begin position="128"/>
        <end position="151"/>
    </location>
</feature>
<name>A0ABP3X7G4_9FIRM</name>
<dbReference type="InterPro" id="IPR035906">
    <property type="entry name" value="MetI-like_sf"/>
</dbReference>
<gene>
    <name evidence="10" type="ORF">GCM10008917_03670</name>
</gene>
<feature type="transmembrane region" description="Helical" evidence="8">
    <location>
        <begin position="12"/>
        <end position="35"/>
    </location>
</feature>
<organism evidence="10 11">
    <name type="scientific">Paraclostridium tenue</name>
    <dbReference type="NCBI Taxonomy" id="1737"/>
    <lineage>
        <taxon>Bacteria</taxon>
        <taxon>Bacillati</taxon>
        <taxon>Bacillota</taxon>
        <taxon>Clostridia</taxon>
        <taxon>Peptostreptococcales</taxon>
        <taxon>Peptostreptococcaceae</taxon>
        <taxon>Paraclostridium</taxon>
    </lineage>
</organism>
<dbReference type="SUPFAM" id="SSF161098">
    <property type="entry name" value="MetI-like"/>
    <property type="match status" value="1"/>
</dbReference>
<evidence type="ECO:0000256" key="7">
    <source>
        <dbReference type="ARBA" id="ARBA00023136"/>
    </source>
</evidence>
<dbReference type="CDD" id="cd06261">
    <property type="entry name" value="TM_PBP2"/>
    <property type="match status" value="1"/>
</dbReference>
<feature type="domain" description="ABC transmembrane type-1" evidence="9">
    <location>
        <begin position="60"/>
        <end position="248"/>
    </location>
</feature>
<reference evidence="11" key="1">
    <citation type="journal article" date="2019" name="Int. J. Syst. Evol. Microbiol.">
        <title>The Global Catalogue of Microorganisms (GCM) 10K type strain sequencing project: providing services to taxonomists for standard genome sequencing and annotation.</title>
        <authorList>
            <consortium name="The Broad Institute Genomics Platform"/>
            <consortium name="The Broad Institute Genome Sequencing Center for Infectious Disease"/>
            <person name="Wu L."/>
            <person name="Ma J."/>
        </authorList>
    </citation>
    <scope>NUCLEOTIDE SEQUENCE [LARGE SCALE GENOMIC DNA]</scope>
    <source>
        <strain evidence="11">JCM 6486</strain>
    </source>
</reference>
<dbReference type="EMBL" id="BAAACP010000002">
    <property type="protein sequence ID" value="GAA0861613.1"/>
    <property type="molecule type" value="Genomic_DNA"/>
</dbReference>
<evidence type="ECO:0000259" key="9">
    <source>
        <dbReference type="PROSITE" id="PS50928"/>
    </source>
</evidence>